<gene>
    <name evidence="1" type="ORF">NIES30_18365</name>
</gene>
<name>A0A1U7J1H5_9CYAN</name>
<dbReference type="InterPro" id="IPR022203">
    <property type="entry name" value="DUF3727"/>
</dbReference>
<dbReference type="Pfam" id="PF06949">
    <property type="entry name" value="DUF1292"/>
    <property type="match status" value="1"/>
</dbReference>
<comment type="caution">
    <text evidence="1">The sequence shown here is derived from an EMBL/GenBank/DDBJ whole genome shotgun (WGS) entry which is preliminary data.</text>
</comment>
<proteinExistence type="predicted"/>
<dbReference type="AlphaFoldDB" id="A0A1U7J1H5"/>
<dbReference type="EMBL" id="MRCG01000015">
    <property type="protein sequence ID" value="OKH45846.1"/>
    <property type="molecule type" value="Genomic_DNA"/>
</dbReference>
<dbReference type="PANTHER" id="PTHR36061">
    <property type="match status" value="1"/>
</dbReference>
<evidence type="ECO:0000313" key="1">
    <source>
        <dbReference type="EMBL" id="OKH45846.1"/>
    </source>
</evidence>
<sequence length="187" mass="21049">MADNTQPIDESAVVLTDDAGRFLPCQVEQSFQLNDREYLLLLPIDAPIEIFVWQQDDNDDDVLMDVEEEEIDQVFLTAKAVLAEQNLTLQRTAITLTASGEVPEAEEDNCLTLELDDLDDAGNPVTEEFQILATCFYDDEEYTLCTPLDPLLIFAHRTSDGSLEVVTPEEFQTIRGGLEEKLFDLLD</sequence>
<protein>
    <recommendedName>
        <fullName evidence="3">DUF3727 domain-containing protein</fullName>
    </recommendedName>
</protein>
<dbReference type="Proteomes" id="UP000185557">
    <property type="component" value="Unassembled WGS sequence"/>
</dbReference>
<dbReference type="PANTHER" id="PTHR36061:SF3">
    <property type="entry name" value="OS04G0692200 PROTEIN"/>
    <property type="match status" value="1"/>
</dbReference>
<dbReference type="STRING" id="549789.NIES30_18365"/>
<dbReference type="RefSeq" id="WP_073609893.1">
    <property type="nucleotide sequence ID" value="NZ_MRCG01000015.1"/>
</dbReference>
<evidence type="ECO:0008006" key="3">
    <source>
        <dbReference type="Google" id="ProtNLM"/>
    </source>
</evidence>
<keyword evidence="2" id="KW-1185">Reference proteome</keyword>
<dbReference type="InterPro" id="IPR009711">
    <property type="entry name" value="UPF0473"/>
</dbReference>
<organism evidence="1 2">
    <name type="scientific">Phormidium tenue NIES-30</name>
    <dbReference type="NCBI Taxonomy" id="549789"/>
    <lineage>
        <taxon>Bacteria</taxon>
        <taxon>Bacillati</taxon>
        <taxon>Cyanobacteriota</taxon>
        <taxon>Cyanophyceae</taxon>
        <taxon>Oscillatoriophycideae</taxon>
        <taxon>Oscillatoriales</taxon>
        <taxon>Oscillatoriaceae</taxon>
        <taxon>Phormidium</taxon>
    </lineage>
</organism>
<reference evidence="1 2" key="1">
    <citation type="submission" date="2016-11" db="EMBL/GenBank/DDBJ databases">
        <title>Draft Genome Sequences of Nine Cyanobacterial Strains from Diverse Habitats.</title>
        <authorList>
            <person name="Zhu T."/>
            <person name="Hou S."/>
            <person name="Lu X."/>
            <person name="Hess W.R."/>
        </authorList>
    </citation>
    <scope>NUCLEOTIDE SEQUENCE [LARGE SCALE GENOMIC DNA]</scope>
    <source>
        <strain evidence="1 2">NIES-30</strain>
    </source>
</reference>
<dbReference type="Pfam" id="PF12527">
    <property type="entry name" value="DUF3727"/>
    <property type="match status" value="1"/>
</dbReference>
<dbReference type="OrthoDB" id="571691at2"/>
<evidence type="ECO:0000313" key="2">
    <source>
        <dbReference type="Proteomes" id="UP000185557"/>
    </source>
</evidence>
<accession>A0A1U7J1H5</accession>